<gene>
    <name evidence="1" type="ORF">MELA_00089</name>
</gene>
<organism evidence="1 2">
    <name type="scientific">Candidatus Methylomirabilis lanthanidiphila</name>
    <dbReference type="NCBI Taxonomy" id="2211376"/>
    <lineage>
        <taxon>Bacteria</taxon>
        <taxon>Candidatus Methylomirabilota</taxon>
        <taxon>Candidatus Methylomirabilia</taxon>
        <taxon>Candidatus Methylomirabilales</taxon>
        <taxon>Candidatus Methylomirabilaceae</taxon>
        <taxon>Candidatus Methylomirabilis</taxon>
    </lineage>
</organism>
<dbReference type="EMBL" id="CABIKM010000001">
    <property type="protein sequence ID" value="VUZ83736.1"/>
    <property type="molecule type" value="Genomic_DNA"/>
</dbReference>
<sequence length="248" mass="28662">MDEGVEQLVIEQMAEVQAQHPNLELQRDPDGKIWVRGAVGFSIKHDSQTVEDCYQLALAIPEDYPASPPFIFETEGRISREFGHFMEAGNFCLETPVEVRRRFAQHRNLRRFLDEQVIPYLFAYSYKRDYGVLPFSDRLHGTPGLLQYYTEFFETSGIPAMKLLKCLADDWAPPLMACPCGAEGKLKDCHGPRLDELRPHLSRDWFEAELRQIAKDARLAGIRLPEGSVLPKRMLKQERRRNTGRKKR</sequence>
<dbReference type="AlphaFoldDB" id="A0A564ZEY7"/>
<evidence type="ECO:0000313" key="1">
    <source>
        <dbReference type="EMBL" id="VUZ83736.1"/>
    </source>
</evidence>
<dbReference type="Proteomes" id="UP000334340">
    <property type="component" value="Unassembled WGS sequence"/>
</dbReference>
<name>A0A564ZEY7_9BACT</name>
<evidence type="ECO:0000313" key="2">
    <source>
        <dbReference type="Proteomes" id="UP000334340"/>
    </source>
</evidence>
<dbReference type="InterPro" id="IPR016135">
    <property type="entry name" value="UBQ-conjugating_enzyme/RWD"/>
</dbReference>
<accession>A0A564ZEY7</accession>
<keyword evidence="2" id="KW-1185">Reference proteome</keyword>
<dbReference type="SUPFAM" id="SSF54495">
    <property type="entry name" value="UBC-like"/>
    <property type="match status" value="1"/>
</dbReference>
<proteinExistence type="predicted"/>
<reference evidence="1 2" key="1">
    <citation type="submission" date="2019-07" db="EMBL/GenBank/DDBJ databases">
        <authorList>
            <person name="Cremers G."/>
        </authorList>
    </citation>
    <scope>NUCLEOTIDE SEQUENCE [LARGE SCALE GENOMIC DNA]</scope>
</reference>
<protein>
    <submittedName>
        <fullName evidence="1">Uncharacterized protein</fullName>
    </submittedName>
</protein>